<keyword evidence="1" id="KW-0472">Membrane</keyword>
<dbReference type="Pfam" id="PF06761">
    <property type="entry name" value="IcmF-related"/>
    <property type="match status" value="1"/>
</dbReference>
<dbReference type="SUPFAM" id="SSF52540">
    <property type="entry name" value="P-loop containing nucleoside triphosphate hydrolases"/>
    <property type="match status" value="1"/>
</dbReference>
<dbReference type="CDD" id="cd00882">
    <property type="entry name" value="Ras_like_GTPase"/>
    <property type="match status" value="1"/>
</dbReference>
<organism evidence="5 6">
    <name type="scientific">Paracoccus versutus</name>
    <name type="common">Thiobacillus versutus</name>
    <dbReference type="NCBI Taxonomy" id="34007"/>
    <lineage>
        <taxon>Bacteria</taxon>
        <taxon>Pseudomonadati</taxon>
        <taxon>Pseudomonadota</taxon>
        <taxon>Alphaproteobacteria</taxon>
        <taxon>Rhodobacterales</taxon>
        <taxon>Paracoccaceae</taxon>
        <taxon>Paracoccus</taxon>
    </lineage>
</organism>
<evidence type="ECO:0000313" key="5">
    <source>
        <dbReference type="EMBL" id="REF69762.1"/>
    </source>
</evidence>
<dbReference type="InterPro" id="IPR017731">
    <property type="entry name" value="TssM1-like"/>
</dbReference>
<keyword evidence="1" id="KW-0812">Transmembrane</keyword>
<feature type="transmembrane region" description="Helical" evidence="1">
    <location>
        <begin position="49"/>
        <end position="68"/>
    </location>
</feature>
<dbReference type="RefSeq" id="WP_116221956.1">
    <property type="nucleotide sequence ID" value="NZ_CP038197.1"/>
</dbReference>
<dbReference type="EMBL" id="QTUJ01000002">
    <property type="protein sequence ID" value="REF69762.1"/>
    <property type="molecule type" value="Genomic_DNA"/>
</dbReference>
<dbReference type="NCBIfam" id="TIGR03348">
    <property type="entry name" value="VI_IcmF"/>
    <property type="match status" value="1"/>
</dbReference>
<dbReference type="InterPro" id="IPR053156">
    <property type="entry name" value="T6SS_TssM-like"/>
</dbReference>
<evidence type="ECO:0000313" key="6">
    <source>
        <dbReference type="Proteomes" id="UP000256941"/>
    </source>
</evidence>
<evidence type="ECO:0000259" key="4">
    <source>
        <dbReference type="Pfam" id="PF14331"/>
    </source>
</evidence>
<sequence>MRIFKAMFRFLLSRGFWTFVGLALLAAAIWFYGPLVSVGEAAPLESAEVRALCLGAILVLWLLILLLGQIRAARRNRMFVTELAAPPPLLDAPDAAAEIGGKFQEILATLARSRLSKRRFLREMPWYVIIGPPGTGKTTALRQSGLNFPIALNDDLKGVGGTRNCDWFFTETAVLVDTAGRYTDQSSEPERDAAEWAGFLDLLKKHRGRRALNGVIVALSLDELLGPEDALRRHAREIRKRLTEIGERLEMQLPVYLMLTKADRLPGFEAFFGALTSAQRAQVWGATLPVDALPEPEAITREFRSLAAVLEGRLDARLAEDADLPQRAAIFRFPAEFERLEAPLRLLIDTAFGESRYEQAPWLRGFYLTSATQEGSPLDRMLAGMAAGFGLAPAPMPHRMMGERRSFFLHDLLAGVIFGEAGLGLFDPRAEERRTWIWRGSAVAAALLVLLAGLGFLFNTMRQSGAVADQQRLLADLSGRLANAASRQAPTEPLDLPVALDAMTEIEAARTPVPGGPLALIGPSAAAEIEGAARLARERGLRNLLEPRMVAFLEATMWRQIRDPDFLLGALKAYQMLTGLGPYDRAWLAEWWQEVLPRFAAETPFPTEAARAWQLAALDRLGGDESRIQADPQLVEAALQAVCTVPLSLRSYRALMSEPEIAALPDWIPAEKAGPLAGQVLTRLSGQTLRQGIPGAFTWQGFHATVLPMLPSMAEAALNDRKVFAGGCAESADASAASLQADMMKLYQDDFINAWEGFLRDVRLAPIPDLATATANLKDLASPDSTLKRLLNAVVAETDLARPPEQGDSPEINPGVLKKVAGKLGLGAAARIGTKVAAAAARRPGEPEPPPPGAEIARHFAPLKAIVAEVDGKPPLILDAETALGALSKELLTVQASPDPQAALLSRGGLPQLTGDLRNVAATLPDPVNAWLGAIAGDTISVTREAILAQLNARWRADVLPFCRAATGGRYPFVADSAIDVTVSDFQQLFGPGGRFDGFTNETLAPYVDSSARPWRWRADLGLDARTLAPFEQARAIRDALFPGGAGPVMAFTLEPKDLTPNAARVTLNVDGQSLVYFNAAARPMPMTWPGKDGTNLISLSFTPVDGTGEAISTETGAWAWLRLVRKAGLSPTALPEVFGLRLGIGPYAARFELRAASVENPFDLSMFGAFRCPEAF</sequence>
<feature type="domain" description="Type VI secretion system component TssM1 N-terminal" evidence="4">
    <location>
        <begin position="190"/>
        <end position="444"/>
    </location>
</feature>
<dbReference type="Pfam" id="PF06744">
    <property type="entry name" value="IcmF_C"/>
    <property type="match status" value="1"/>
</dbReference>
<feature type="transmembrane region" description="Helical" evidence="1">
    <location>
        <begin position="438"/>
        <end position="458"/>
    </location>
</feature>
<protein>
    <submittedName>
        <fullName evidence="5">Type VI secretion system protein ImpL</fullName>
    </submittedName>
</protein>
<proteinExistence type="predicted"/>
<dbReference type="AlphaFoldDB" id="A0A3D9XNM2"/>
<evidence type="ECO:0000256" key="1">
    <source>
        <dbReference type="SAM" id="Phobius"/>
    </source>
</evidence>
<accession>A0A3D9XNM2</accession>
<evidence type="ECO:0000259" key="3">
    <source>
        <dbReference type="Pfam" id="PF06761"/>
    </source>
</evidence>
<dbReference type="InterPro" id="IPR009612">
    <property type="entry name" value="IcmF-rel"/>
</dbReference>
<dbReference type="InterPro" id="IPR025743">
    <property type="entry name" value="TssM1_N"/>
</dbReference>
<dbReference type="Pfam" id="PF14331">
    <property type="entry name" value="IcmF-related_N"/>
    <property type="match status" value="1"/>
</dbReference>
<name>A0A3D9XNM2_PARVE</name>
<dbReference type="Proteomes" id="UP000256941">
    <property type="component" value="Unassembled WGS sequence"/>
</dbReference>
<dbReference type="InterPro" id="IPR027417">
    <property type="entry name" value="P-loop_NTPase"/>
</dbReference>
<feature type="domain" description="IcmF-related" evidence="3">
    <location>
        <begin position="521"/>
        <end position="799"/>
    </location>
</feature>
<dbReference type="PANTHER" id="PTHR36153:SF1">
    <property type="entry name" value="TYPE VI SECRETION SYSTEM COMPONENT TSSM1"/>
    <property type="match status" value="1"/>
</dbReference>
<keyword evidence="1" id="KW-1133">Transmembrane helix</keyword>
<gene>
    <name evidence="5" type="ORF">BDD41_2477</name>
</gene>
<comment type="caution">
    <text evidence="5">The sequence shown here is derived from an EMBL/GenBank/DDBJ whole genome shotgun (WGS) entry which is preliminary data.</text>
</comment>
<reference evidence="5 6" key="1">
    <citation type="submission" date="2018-08" db="EMBL/GenBank/DDBJ databases">
        <title>Genomic Encyclopedia of Archaeal and Bacterial Type Strains, Phase II (KMG-II): from individual species to whole genera.</title>
        <authorList>
            <person name="Goeker M."/>
        </authorList>
    </citation>
    <scope>NUCLEOTIDE SEQUENCE [LARGE SCALE GENOMIC DNA]</scope>
    <source>
        <strain evidence="5 6">DSM 17099</strain>
    </source>
</reference>
<dbReference type="PANTHER" id="PTHR36153">
    <property type="entry name" value="INNER MEMBRANE PROTEIN-RELATED"/>
    <property type="match status" value="1"/>
</dbReference>
<feature type="domain" description="Type VI secretion system IcmF C-terminal" evidence="2">
    <location>
        <begin position="1052"/>
        <end position="1158"/>
    </location>
</feature>
<dbReference type="Gene3D" id="3.40.50.300">
    <property type="entry name" value="P-loop containing nucleotide triphosphate hydrolases"/>
    <property type="match status" value="1"/>
</dbReference>
<dbReference type="InterPro" id="IPR010623">
    <property type="entry name" value="IcmF_C"/>
</dbReference>
<evidence type="ECO:0000259" key="2">
    <source>
        <dbReference type="Pfam" id="PF06744"/>
    </source>
</evidence>